<dbReference type="GO" id="GO:0006633">
    <property type="term" value="P:fatty acid biosynthetic process"/>
    <property type="evidence" value="ECO:0007669"/>
    <property type="project" value="UniProtKB-KW"/>
</dbReference>
<evidence type="ECO:0000256" key="6">
    <source>
        <dbReference type="ARBA" id="ARBA00022842"/>
    </source>
</evidence>
<dbReference type="InterPro" id="IPR009057">
    <property type="entry name" value="Homeodomain-like_sf"/>
</dbReference>
<evidence type="ECO:0000313" key="13">
    <source>
        <dbReference type="EMBL" id="GBG25158.1"/>
    </source>
</evidence>
<name>A0A2R5G5V8_9STRA</name>
<dbReference type="FunFam" id="1.10.10.60:FF:000010">
    <property type="entry name" value="Transcriptional activator Myb isoform A"/>
    <property type="match status" value="1"/>
</dbReference>
<dbReference type="CDD" id="cd00167">
    <property type="entry name" value="SANT"/>
    <property type="match status" value="3"/>
</dbReference>
<dbReference type="InterPro" id="IPR004568">
    <property type="entry name" value="Ppantetheine-prot_Trfase_dom"/>
</dbReference>
<dbReference type="OrthoDB" id="15433at2759"/>
<keyword evidence="5" id="KW-0276">Fatty acid metabolism</keyword>
<keyword evidence="9" id="KW-0275">Fatty acid biosynthesis</keyword>
<dbReference type="InterPro" id="IPR050560">
    <property type="entry name" value="MYB_TF"/>
</dbReference>
<dbReference type="InterPro" id="IPR017930">
    <property type="entry name" value="Myb_dom"/>
</dbReference>
<keyword evidence="2" id="KW-0808">Transferase</keyword>
<comment type="caution">
    <text evidence="13">The sequence shown here is derived from an EMBL/GenBank/DDBJ whole genome shotgun (WGS) entry which is preliminary data.</text>
</comment>
<evidence type="ECO:0000259" key="12">
    <source>
        <dbReference type="PROSITE" id="PS51294"/>
    </source>
</evidence>
<dbReference type="PANTHER" id="PTHR45614">
    <property type="entry name" value="MYB PROTEIN-RELATED"/>
    <property type="match status" value="1"/>
</dbReference>
<dbReference type="GO" id="GO:0000981">
    <property type="term" value="F:DNA-binding transcription factor activity, RNA polymerase II-specific"/>
    <property type="evidence" value="ECO:0007669"/>
    <property type="project" value="TreeGrafter"/>
</dbReference>
<dbReference type="GO" id="GO:0000978">
    <property type="term" value="F:RNA polymerase II cis-regulatory region sequence-specific DNA binding"/>
    <property type="evidence" value="ECO:0007669"/>
    <property type="project" value="TreeGrafter"/>
</dbReference>
<dbReference type="InterPro" id="IPR037143">
    <property type="entry name" value="4-PPantetheinyl_Trfase_dom_sf"/>
</dbReference>
<feature type="domain" description="HTH myb-type" evidence="12">
    <location>
        <begin position="249"/>
        <end position="307"/>
    </location>
</feature>
<dbReference type="InterPro" id="IPR002582">
    <property type="entry name" value="ACPS"/>
</dbReference>
<dbReference type="SUPFAM" id="SSF56214">
    <property type="entry name" value="4'-phosphopantetheinyl transferase"/>
    <property type="match status" value="1"/>
</dbReference>
<dbReference type="InterPro" id="IPR001005">
    <property type="entry name" value="SANT/Myb"/>
</dbReference>
<keyword evidence="14" id="KW-1185">Reference proteome</keyword>
<dbReference type="PROSITE" id="PS50090">
    <property type="entry name" value="MYB_LIKE"/>
    <property type="match status" value="3"/>
</dbReference>
<dbReference type="AlphaFoldDB" id="A0A2R5G5V8"/>
<dbReference type="NCBIfam" id="TIGR00556">
    <property type="entry name" value="pantethn_trn"/>
    <property type="match status" value="1"/>
</dbReference>
<protein>
    <submittedName>
        <fullName evidence="13">Transcription factor MYB3R-4</fullName>
    </submittedName>
</protein>
<feature type="domain" description="HTH myb-type" evidence="12">
    <location>
        <begin position="192"/>
        <end position="248"/>
    </location>
</feature>
<evidence type="ECO:0000256" key="9">
    <source>
        <dbReference type="ARBA" id="ARBA00023160"/>
    </source>
</evidence>
<feature type="region of interest" description="Disordered" evidence="10">
    <location>
        <begin position="358"/>
        <end position="382"/>
    </location>
</feature>
<dbReference type="GO" id="GO:0005634">
    <property type="term" value="C:nucleus"/>
    <property type="evidence" value="ECO:0007669"/>
    <property type="project" value="TreeGrafter"/>
</dbReference>
<evidence type="ECO:0000256" key="1">
    <source>
        <dbReference type="ARBA" id="ARBA00022516"/>
    </source>
</evidence>
<dbReference type="Gene3D" id="1.10.10.60">
    <property type="entry name" value="Homeodomain-like"/>
    <property type="match status" value="3"/>
</dbReference>
<dbReference type="NCBIfam" id="TIGR00516">
    <property type="entry name" value="acpS"/>
    <property type="match status" value="1"/>
</dbReference>
<feature type="region of interest" description="Disordered" evidence="10">
    <location>
        <begin position="114"/>
        <end position="140"/>
    </location>
</feature>
<feature type="region of interest" description="Disordered" evidence="10">
    <location>
        <begin position="405"/>
        <end position="438"/>
    </location>
</feature>
<organism evidence="13 14">
    <name type="scientific">Hondaea fermentalgiana</name>
    <dbReference type="NCBI Taxonomy" id="2315210"/>
    <lineage>
        <taxon>Eukaryota</taxon>
        <taxon>Sar</taxon>
        <taxon>Stramenopiles</taxon>
        <taxon>Bigyra</taxon>
        <taxon>Labyrinthulomycetes</taxon>
        <taxon>Thraustochytrida</taxon>
        <taxon>Thraustochytriidae</taxon>
        <taxon>Hondaea</taxon>
    </lineage>
</organism>
<dbReference type="InParanoid" id="A0A2R5G5V8"/>
<evidence type="ECO:0000256" key="7">
    <source>
        <dbReference type="ARBA" id="ARBA00023098"/>
    </source>
</evidence>
<dbReference type="SMART" id="SM00717">
    <property type="entry name" value="SANT"/>
    <property type="match status" value="3"/>
</dbReference>
<dbReference type="PROSITE" id="PS51294">
    <property type="entry name" value="HTH_MYB"/>
    <property type="match status" value="3"/>
</dbReference>
<dbReference type="Pfam" id="PF13921">
    <property type="entry name" value="Myb_DNA-bind_6"/>
    <property type="match status" value="1"/>
</dbReference>
<feature type="domain" description="Myb-like" evidence="11">
    <location>
        <begin position="249"/>
        <end position="303"/>
    </location>
</feature>
<feature type="region of interest" description="Disordered" evidence="10">
    <location>
        <begin position="1"/>
        <end position="40"/>
    </location>
</feature>
<dbReference type="GO" id="GO:0008897">
    <property type="term" value="F:holo-[acyl-carrier-protein] synthase activity"/>
    <property type="evidence" value="ECO:0007669"/>
    <property type="project" value="InterPro"/>
</dbReference>
<dbReference type="SUPFAM" id="SSF46689">
    <property type="entry name" value="Homeodomain-like"/>
    <property type="match status" value="2"/>
</dbReference>
<dbReference type="InterPro" id="IPR008278">
    <property type="entry name" value="4-PPantetheinyl_Trfase_dom"/>
</dbReference>
<dbReference type="GO" id="GO:0000287">
    <property type="term" value="F:magnesium ion binding"/>
    <property type="evidence" value="ECO:0007669"/>
    <property type="project" value="InterPro"/>
</dbReference>
<keyword evidence="4" id="KW-0677">Repeat</keyword>
<dbReference type="Pfam" id="PF00249">
    <property type="entry name" value="Myb_DNA-binding"/>
    <property type="match status" value="1"/>
</dbReference>
<evidence type="ECO:0000256" key="8">
    <source>
        <dbReference type="ARBA" id="ARBA00023125"/>
    </source>
</evidence>
<gene>
    <name evidence="13" type="ORF">FCC1311_013752</name>
</gene>
<feature type="compositionally biased region" description="Basic residues" evidence="10">
    <location>
        <begin position="409"/>
        <end position="429"/>
    </location>
</feature>
<feature type="region of interest" description="Disordered" evidence="10">
    <location>
        <begin position="153"/>
        <end position="173"/>
    </location>
</feature>
<feature type="domain" description="Myb-like" evidence="11">
    <location>
        <begin position="192"/>
        <end position="248"/>
    </location>
</feature>
<accession>A0A2R5G5V8</accession>
<keyword evidence="8" id="KW-0238">DNA-binding</keyword>
<keyword evidence="3" id="KW-0479">Metal-binding</keyword>
<evidence type="ECO:0000259" key="11">
    <source>
        <dbReference type="PROSITE" id="PS50090"/>
    </source>
</evidence>
<evidence type="ECO:0000256" key="4">
    <source>
        <dbReference type="ARBA" id="ARBA00022737"/>
    </source>
</evidence>
<dbReference type="HAMAP" id="MF_00101">
    <property type="entry name" value="AcpS"/>
    <property type="match status" value="1"/>
</dbReference>
<dbReference type="PANTHER" id="PTHR45614:SF274">
    <property type="entry name" value="MYB-LIKE DNA-BINDING PROTEIN"/>
    <property type="match status" value="1"/>
</dbReference>
<sequence length="728" mass="79379">MASGDPARDSALEDNTPSPTNVLKENNNASASHAPATKLKTMEAAPAHLSTAQDAKKHFDPVHHQNQQENTFTTAPVSEFQTKMEDDNGAAPIPPCVPYSADGDIANSRISQNLPVPSLSEIPPGPDENGEGMMSPSLASTTLVTPNPLTPMASFVTPAKPHTGAENQASSADNAQASIIVATGPVGEGGVRKRRAGRRWTAHEDSVLKALVEKNGQRHWKKCAREFQEISGSVRSDVQCLHRWNKCLRPGLVKGQWSSDEDAIIIQMIKENGGHHNVRWSVIAKKLKGRLGKQVRERWINHLDPSIVKKEWALAEDEKLYQLQRRFGNRWKWIAELMPGRSENGVKNRWHSIKPSMLARKDQESAEGTTVLSVPKNPNADPKAVEATARTMTAAAVNAAVNAIASKQNKNKRAAPRKGRSTPSRKRVKKDADASALSPSELPRVGTLADLLSIGQQFAAAADKNLATAAEGGSNMNLQEVAEKAKELLRMSESYREMARAMLGQQSKGKKPANPTSPQFNAHLQQEIANQISKHFGDLQHAAAVQDGKDDSAATSSKDPVLFSNYLDMFADTIKNSSPKRVETRYQRPAMRVLGIGVDLAHVPRFERSFARFGLRFTRKFLHANELASMERQAKLVSDATARARFLASRWAAKEAAFKAFGPSSPRLLFTDIEVAPAVSGGGPSLHLHGLAKTRALDKGVEEIFLSLSHDGEYAFAQVLLQGESCSR</sequence>
<keyword evidence="1" id="KW-0444">Lipid biosynthesis</keyword>
<dbReference type="Pfam" id="PF01648">
    <property type="entry name" value="ACPS"/>
    <property type="match status" value="1"/>
</dbReference>
<feature type="domain" description="Myb-like" evidence="11">
    <location>
        <begin position="304"/>
        <end position="354"/>
    </location>
</feature>
<keyword evidence="7" id="KW-0443">Lipid metabolism</keyword>
<evidence type="ECO:0000256" key="5">
    <source>
        <dbReference type="ARBA" id="ARBA00022832"/>
    </source>
</evidence>
<keyword evidence="6" id="KW-0460">Magnesium</keyword>
<evidence type="ECO:0000256" key="10">
    <source>
        <dbReference type="SAM" id="MobiDB-lite"/>
    </source>
</evidence>
<feature type="domain" description="HTH myb-type" evidence="12">
    <location>
        <begin position="308"/>
        <end position="358"/>
    </location>
</feature>
<feature type="compositionally biased region" description="Basic and acidic residues" evidence="10">
    <location>
        <begin position="1"/>
        <end position="11"/>
    </location>
</feature>
<evidence type="ECO:0000313" key="14">
    <source>
        <dbReference type="Proteomes" id="UP000241890"/>
    </source>
</evidence>
<dbReference type="Proteomes" id="UP000241890">
    <property type="component" value="Unassembled WGS sequence"/>
</dbReference>
<evidence type="ECO:0000256" key="2">
    <source>
        <dbReference type="ARBA" id="ARBA00022679"/>
    </source>
</evidence>
<feature type="compositionally biased region" description="Polar residues" evidence="10">
    <location>
        <begin position="13"/>
        <end position="31"/>
    </location>
</feature>
<evidence type="ECO:0000256" key="3">
    <source>
        <dbReference type="ARBA" id="ARBA00022723"/>
    </source>
</evidence>
<reference evidence="13 14" key="1">
    <citation type="submission" date="2017-12" db="EMBL/GenBank/DDBJ databases">
        <title>Sequencing, de novo assembly and annotation of complete genome of a new Thraustochytrid species, strain FCC1311.</title>
        <authorList>
            <person name="Sedici K."/>
            <person name="Godart F."/>
            <person name="Aiese Cigliano R."/>
            <person name="Sanseverino W."/>
            <person name="Barakat M."/>
            <person name="Ortet P."/>
            <person name="Marechal E."/>
            <person name="Cagnac O."/>
            <person name="Amato A."/>
        </authorList>
    </citation>
    <scope>NUCLEOTIDE SEQUENCE [LARGE SCALE GENOMIC DNA]</scope>
</reference>
<dbReference type="EMBL" id="BEYU01000011">
    <property type="protein sequence ID" value="GBG25158.1"/>
    <property type="molecule type" value="Genomic_DNA"/>
</dbReference>
<dbReference type="Gene3D" id="3.90.470.20">
    <property type="entry name" value="4'-phosphopantetheinyl transferase domain"/>
    <property type="match status" value="1"/>
</dbReference>
<proteinExistence type="inferred from homology"/>